<reference evidence="2" key="1">
    <citation type="submission" date="2020-08" db="EMBL/GenBank/DDBJ databases">
        <title>Genome public.</title>
        <authorList>
            <person name="Liu C."/>
            <person name="Sun Q."/>
        </authorList>
    </citation>
    <scope>NUCLEOTIDE SEQUENCE</scope>
    <source>
        <strain evidence="2">NSJ-52</strain>
    </source>
</reference>
<proteinExistence type="predicted"/>
<gene>
    <name evidence="2" type="ORF">H8S62_14925</name>
</gene>
<dbReference type="AlphaFoldDB" id="A0A8J6MDH3"/>
<sequence>MGVTLYAQWEPIAYSISYTLGAGGVGGNNSTSYTIETGDVVLNAPSTIHAGYQFLGWFSGDTQVIAITKGSTGNVELTAKWGHSGVFSLSYVGTSGSTSTYRITRTIPAGAVPNPNPQYVYYRTVNGTAIGGTAEAVHFNHVGGENVYKTFMKVTDNTDYNSNTSHVFDMKDYRVSASDLSYDQLRLYFIGTTNNTDRLYAGFTMNMREAMFVRARNE</sequence>
<dbReference type="InterPro" id="IPR042229">
    <property type="entry name" value="Listeria/Bacterioides_rpt_sf"/>
</dbReference>
<dbReference type="GO" id="GO:0030313">
    <property type="term" value="C:cell envelope"/>
    <property type="evidence" value="ECO:0007669"/>
    <property type="project" value="UniProtKB-SubCell"/>
</dbReference>
<dbReference type="NCBIfam" id="TIGR02543">
    <property type="entry name" value="List_Bact_rpt"/>
    <property type="match status" value="1"/>
</dbReference>
<organism evidence="2 3">
    <name type="scientific">Lawsonibacter faecis</name>
    <dbReference type="NCBI Taxonomy" id="2763052"/>
    <lineage>
        <taxon>Bacteria</taxon>
        <taxon>Bacillati</taxon>
        <taxon>Bacillota</taxon>
        <taxon>Clostridia</taxon>
        <taxon>Eubacteriales</taxon>
        <taxon>Oscillospiraceae</taxon>
        <taxon>Lawsonibacter</taxon>
    </lineage>
</organism>
<evidence type="ECO:0000313" key="2">
    <source>
        <dbReference type="EMBL" id="MBC5738305.1"/>
    </source>
</evidence>
<comment type="caution">
    <text evidence="2">The sequence shown here is derived from an EMBL/GenBank/DDBJ whole genome shotgun (WGS) entry which is preliminary data.</text>
</comment>
<dbReference type="Gene3D" id="2.60.40.4270">
    <property type="entry name" value="Listeria-Bacteroides repeat domain"/>
    <property type="match status" value="1"/>
</dbReference>
<keyword evidence="3" id="KW-1185">Reference proteome</keyword>
<evidence type="ECO:0000256" key="1">
    <source>
        <dbReference type="ARBA" id="ARBA00004196"/>
    </source>
</evidence>
<protein>
    <submittedName>
        <fullName evidence="2">InlB B-repeat-containing protein</fullName>
    </submittedName>
</protein>
<dbReference type="InterPro" id="IPR013378">
    <property type="entry name" value="InlB-like_B-rpt"/>
</dbReference>
<dbReference type="EMBL" id="JACOPQ010000014">
    <property type="protein sequence ID" value="MBC5738305.1"/>
    <property type="molecule type" value="Genomic_DNA"/>
</dbReference>
<evidence type="ECO:0000313" key="3">
    <source>
        <dbReference type="Proteomes" id="UP000607645"/>
    </source>
</evidence>
<dbReference type="RefSeq" id="WP_186920164.1">
    <property type="nucleotide sequence ID" value="NZ_JACOPQ010000014.1"/>
</dbReference>
<dbReference type="Proteomes" id="UP000607645">
    <property type="component" value="Unassembled WGS sequence"/>
</dbReference>
<name>A0A8J6MDH3_9FIRM</name>
<comment type="subcellular location">
    <subcellularLocation>
        <location evidence="1">Cell envelope</location>
    </subcellularLocation>
</comment>
<accession>A0A8J6MDH3</accession>